<dbReference type="STRING" id="3916.A0A3Q0FA76"/>
<name>A0A3Q0FA76_VIGRR</name>
<evidence type="ECO:0000256" key="2">
    <source>
        <dbReference type="ARBA" id="ARBA00022776"/>
    </source>
</evidence>
<dbReference type="KEGG" id="vra:106770391"/>
<reference evidence="7" key="2">
    <citation type="submission" date="2025-08" db="UniProtKB">
        <authorList>
            <consortium name="RefSeq"/>
        </authorList>
    </citation>
    <scope>IDENTIFICATION</scope>
    <source>
        <tissue evidence="7">Leaf</tissue>
    </source>
</reference>
<dbReference type="RefSeq" id="XP_022640516.1">
    <property type="nucleotide sequence ID" value="XM_022784795.1"/>
</dbReference>
<feature type="coiled-coil region" evidence="5">
    <location>
        <begin position="242"/>
        <end position="325"/>
    </location>
</feature>
<accession>A0A3Q0FA76</accession>
<keyword evidence="1" id="KW-0132">Cell division</keyword>
<gene>
    <name evidence="7" type="primary">LOC106770391</name>
</gene>
<dbReference type="GO" id="GO:0051301">
    <property type="term" value="P:cell division"/>
    <property type="evidence" value="ECO:0007669"/>
    <property type="project" value="UniProtKB-KW"/>
</dbReference>
<sequence length="361" mass="41392">MASSSHPSRGSRGKAVAIARGVDPSGWINDDETQVRLMDGRVKIVVPPKYLNLSLFEIEGVFYNNLKIVNDDIQSRVKGVNIYIDNNVWLQVVGLKAEVLVSRILIIQGVDISGERKCSCNWTNVINRNIIASLRLESIDDKLLNLKHEKKSIKERIECISPELKKLNEAVNKSNAEIRKLERRINEITDRIYRDFSKSVGVANICEYEENRLKAAQNTAEERLKLSSQLSKSKYQLEYEQNRDMSSRILELEASLSALEKDLKRVQDREAAAKVAAEKSTEEVNQLKEEIKEWKSKSEEYEKEIQEWKKKASAATTNISKLNRLIHSKVRCTIILSVPYLVDQNQNVQLVLSHQYPWDLI</sequence>
<protein>
    <submittedName>
        <fullName evidence="7">Structural maintenance of chromosomes protein 1-like</fullName>
    </submittedName>
</protein>
<evidence type="ECO:0000313" key="7">
    <source>
        <dbReference type="RefSeq" id="XP_022640516.1"/>
    </source>
</evidence>
<organism evidence="6 7">
    <name type="scientific">Vigna radiata var. radiata</name>
    <name type="common">Mung bean</name>
    <name type="synonym">Phaseolus aureus</name>
    <dbReference type="NCBI Taxonomy" id="3916"/>
    <lineage>
        <taxon>Eukaryota</taxon>
        <taxon>Viridiplantae</taxon>
        <taxon>Streptophyta</taxon>
        <taxon>Embryophyta</taxon>
        <taxon>Tracheophyta</taxon>
        <taxon>Spermatophyta</taxon>
        <taxon>Magnoliopsida</taxon>
        <taxon>eudicotyledons</taxon>
        <taxon>Gunneridae</taxon>
        <taxon>Pentapetalae</taxon>
        <taxon>rosids</taxon>
        <taxon>fabids</taxon>
        <taxon>Fabales</taxon>
        <taxon>Fabaceae</taxon>
        <taxon>Papilionoideae</taxon>
        <taxon>50 kb inversion clade</taxon>
        <taxon>NPAAA clade</taxon>
        <taxon>indigoferoid/millettioid clade</taxon>
        <taxon>Phaseoleae</taxon>
        <taxon>Vigna</taxon>
    </lineage>
</organism>
<evidence type="ECO:0000256" key="4">
    <source>
        <dbReference type="ARBA" id="ARBA00023306"/>
    </source>
</evidence>
<dbReference type="AlphaFoldDB" id="A0A3Q0FA76"/>
<dbReference type="PANTHER" id="PTHR18937">
    <property type="entry name" value="STRUCTURAL MAINTENANCE OF CHROMOSOMES SMC FAMILY MEMBER"/>
    <property type="match status" value="1"/>
</dbReference>
<feature type="coiled-coil region" evidence="5">
    <location>
        <begin position="136"/>
        <end position="191"/>
    </location>
</feature>
<dbReference type="Proteomes" id="UP000087766">
    <property type="component" value="Chromosome 8"/>
</dbReference>
<keyword evidence="3" id="KW-0539">Nucleus</keyword>
<keyword evidence="5" id="KW-0175">Coiled coil</keyword>
<evidence type="ECO:0000313" key="6">
    <source>
        <dbReference type="Proteomes" id="UP000087766"/>
    </source>
</evidence>
<dbReference type="GO" id="GO:0008278">
    <property type="term" value="C:cohesin complex"/>
    <property type="evidence" value="ECO:0007669"/>
    <property type="project" value="TreeGrafter"/>
</dbReference>
<dbReference type="GO" id="GO:0005634">
    <property type="term" value="C:nucleus"/>
    <property type="evidence" value="ECO:0007669"/>
    <property type="project" value="TreeGrafter"/>
</dbReference>
<evidence type="ECO:0000256" key="3">
    <source>
        <dbReference type="ARBA" id="ARBA00023242"/>
    </source>
</evidence>
<keyword evidence="4" id="KW-0131">Cell cycle</keyword>
<dbReference type="PANTHER" id="PTHR18937:SF12">
    <property type="entry name" value="STRUCTURAL MAINTENANCE OF CHROMOSOMES PROTEIN"/>
    <property type="match status" value="1"/>
</dbReference>
<dbReference type="GeneID" id="106770391"/>
<reference evidence="6" key="1">
    <citation type="journal article" date="2014" name="Nat. Commun.">
        <title>Genome sequence of mungbean and insights into evolution within Vigna species.</title>
        <authorList>
            <person name="Kang Y.J."/>
            <person name="Kim S.K."/>
            <person name="Kim M.Y."/>
            <person name="Lestari P."/>
            <person name="Kim K.H."/>
            <person name="Ha B.K."/>
            <person name="Jun T.H."/>
            <person name="Hwang W.J."/>
            <person name="Lee T."/>
            <person name="Lee J."/>
            <person name="Shim S."/>
            <person name="Yoon M.Y."/>
            <person name="Jang Y.E."/>
            <person name="Han K.S."/>
            <person name="Taeprayoon P."/>
            <person name="Yoon N."/>
            <person name="Somta P."/>
            <person name="Tanya P."/>
            <person name="Kim K.S."/>
            <person name="Gwag J.G."/>
            <person name="Moon J.K."/>
            <person name="Lee Y.H."/>
            <person name="Park B.S."/>
            <person name="Bombarely A."/>
            <person name="Doyle J.J."/>
            <person name="Jackson S.A."/>
            <person name="Schafleitner R."/>
            <person name="Srinives P."/>
            <person name="Varshney R.K."/>
            <person name="Lee S.H."/>
        </authorList>
    </citation>
    <scope>NUCLEOTIDE SEQUENCE [LARGE SCALE GENOMIC DNA]</scope>
    <source>
        <strain evidence="6">cv. VC1973A</strain>
    </source>
</reference>
<dbReference type="OrthoDB" id="413649at2759"/>
<dbReference type="GO" id="GO:0007062">
    <property type="term" value="P:sister chromatid cohesion"/>
    <property type="evidence" value="ECO:0007669"/>
    <property type="project" value="TreeGrafter"/>
</dbReference>
<dbReference type="GO" id="GO:0003677">
    <property type="term" value="F:DNA binding"/>
    <property type="evidence" value="ECO:0007669"/>
    <property type="project" value="TreeGrafter"/>
</dbReference>
<keyword evidence="2" id="KW-0498">Mitosis</keyword>
<evidence type="ECO:0000256" key="5">
    <source>
        <dbReference type="SAM" id="Coils"/>
    </source>
</evidence>
<evidence type="ECO:0000256" key="1">
    <source>
        <dbReference type="ARBA" id="ARBA00022618"/>
    </source>
</evidence>
<keyword evidence="6" id="KW-1185">Reference proteome</keyword>
<proteinExistence type="predicted"/>